<evidence type="ECO:0000256" key="15">
    <source>
        <dbReference type="PIRSR" id="PIRSR001365-2"/>
    </source>
</evidence>
<evidence type="ECO:0000256" key="4">
    <source>
        <dbReference type="ARBA" id="ARBA00012086"/>
    </source>
</evidence>
<comment type="subunit">
    <text evidence="12">Homotetramer; dimer of dimers.</text>
</comment>
<organism evidence="17 18">
    <name type="scientific">Rhodopseudomonas pentothenatexigens</name>
    <dbReference type="NCBI Taxonomy" id="999699"/>
    <lineage>
        <taxon>Bacteria</taxon>
        <taxon>Pseudomonadati</taxon>
        <taxon>Pseudomonadota</taxon>
        <taxon>Alphaproteobacteria</taxon>
        <taxon>Hyphomicrobiales</taxon>
        <taxon>Nitrobacteraceae</taxon>
        <taxon>Rhodopseudomonas</taxon>
    </lineage>
</organism>
<evidence type="ECO:0000256" key="1">
    <source>
        <dbReference type="ARBA" id="ARBA00003294"/>
    </source>
</evidence>
<evidence type="ECO:0000313" key="18">
    <source>
        <dbReference type="Proteomes" id="UP000252631"/>
    </source>
</evidence>
<evidence type="ECO:0000256" key="12">
    <source>
        <dbReference type="HAMAP-Rule" id="MF_00418"/>
    </source>
</evidence>
<comment type="subcellular location">
    <subcellularLocation>
        <location evidence="12">Cytoplasm</location>
    </subcellularLocation>
</comment>
<dbReference type="NCBIfam" id="TIGR00674">
    <property type="entry name" value="dapA"/>
    <property type="match status" value="1"/>
</dbReference>
<dbReference type="Pfam" id="PF00701">
    <property type="entry name" value="DHDPS"/>
    <property type="match status" value="1"/>
</dbReference>
<feature type="binding site" evidence="12 15">
    <location>
        <position position="217"/>
    </location>
    <ligand>
        <name>pyruvate</name>
        <dbReference type="ChEBI" id="CHEBI:15361"/>
    </ligand>
</feature>
<evidence type="ECO:0000256" key="11">
    <source>
        <dbReference type="ARBA" id="ARBA00047836"/>
    </source>
</evidence>
<keyword evidence="5 12" id="KW-0963">Cytoplasm</keyword>
<dbReference type="PRINTS" id="PR00146">
    <property type="entry name" value="DHPICSNTHASE"/>
</dbReference>
<feature type="site" description="Part of a proton relay during catalysis" evidence="12">
    <location>
        <position position="55"/>
    </location>
</feature>
<feature type="active site" description="Proton donor/acceptor" evidence="12 14">
    <location>
        <position position="147"/>
    </location>
</feature>
<gene>
    <name evidence="12" type="primary">dapA</name>
    <name evidence="16" type="ORF">BJ125_1134</name>
    <name evidence="17" type="ORF">SAMN05892882_1134</name>
</gene>
<dbReference type="AlphaFoldDB" id="A0A336JPK9"/>
<keyword evidence="7 12" id="KW-0220">Diaminopimelate biosynthesis</keyword>
<sequence length="307" mass="33144">MDTPTDQPDETPQPRGLWLPLITPFRDGELDAASLRRLIAHYARAPLDGLILGATTGEGLTLDEDELERLVMLTADALAASGRKLPVYLGLSGSDTRKLTKALQRTAPWPIDGLLIACPYYTRPSQQGMVLHFEAAADATARPILIYNIPYRTGVNLHDEAMLRLAERANIVGVKDCCADPAQTAELLRLRPPGFAVLTGEDALAFDALSRGCDGAILASAHLETEAFAAMMHRLQAGDRLGGATEWQNLADLPKLLFAEPSPAPIKHALWRRGLIESPEVRLPMTPVSPALAAALDARLWPGRSAA</sequence>
<comment type="function">
    <text evidence="1 12">Catalyzes the condensation of (S)-aspartate-beta-semialdehyde [(S)-ASA] and pyruvate to 4-hydroxy-tetrahydrodipicolinate (HTPA).</text>
</comment>
<dbReference type="GO" id="GO:0008840">
    <property type="term" value="F:4-hydroxy-tetrahydrodipicolinate synthase activity"/>
    <property type="evidence" value="ECO:0007669"/>
    <property type="project" value="UniProtKB-UniRule"/>
</dbReference>
<evidence type="ECO:0000256" key="9">
    <source>
        <dbReference type="ARBA" id="ARBA00023239"/>
    </source>
</evidence>
<dbReference type="CDD" id="cd00950">
    <property type="entry name" value="DHDPS"/>
    <property type="match status" value="1"/>
</dbReference>
<comment type="pathway">
    <text evidence="2 12">Amino-acid biosynthesis; L-lysine biosynthesis via DAP pathway; (S)-tetrahydrodipicolinate from L-aspartate: step 3/4.</text>
</comment>
<dbReference type="HAMAP" id="MF_00418">
    <property type="entry name" value="DapA"/>
    <property type="match status" value="1"/>
</dbReference>
<feature type="active site" description="Schiff-base intermediate with substrate" evidence="12 14">
    <location>
        <position position="175"/>
    </location>
</feature>
<keyword evidence="10 12" id="KW-0704">Schiff base</keyword>
<comment type="similarity">
    <text evidence="3 12 13">Belongs to the DapA family.</text>
</comment>
<dbReference type="EC" id="4.3.3.7" evidence="4 12"/>
<comment type="catalytic activity">
    <reaction evidence="11 12">
        <text>L-aspartate 4-semialdehyde + pyruvate = (2S,4S)-4-hydroxy-2,3,4,5-tetrahydrodipicolinate + H2O + H(+)</text>
        <dbReference type="Rhea" id="RHEA:34171"/>
        <dbReference type="ChEBI" id="CHEBI:15361"/>
        <dbReference type="ChEBI" id="CHEBI:15377"/>
        <dbReference type="ChEBI" id="CHEBI:15378"/>
        <dbReference type="ChEBI" id="CHEBI:67139"/>
        <dbReference type="ChEBI" id="CHEBI:537519"/>
        <dbReference type="EC" id="4.3.3.7"/>
    </reaction>
</comment>
<dbReference type="InterPro" id="IPR020625">
    <property type="entry name" value="Schiff_base-form_aldolases_AS"/>
</dbReference>
<dbReference type="PIRSF" id="PIRSF001365">
    <property type="entry name" value="DHDPS"/>
    <property type="match status" value="1"/>
</dbReference>
<evidence type="ECO:0000256" key="3">
    <source>
        <dbReference type="ARBA" id="ARBA00007592"/>
    </source>
</evidence>
<evidence type="ECO:0000313" key="16">
    <source>
        <dbReference type="EMBL" id="RED31916.1"/>
    </source>
</evidence>
<evidence type="ECO:0000256" key="5">
    <source>
        <dbReference type="ARBA" id="ARBA00022490"/>
    </source>
</evidence>
<evidence type="ECO:0000256" key="13">
    <source>
        <dbReference type="PIRNR" id="PIRNR001365"/>
    </source>
</evidence>
<dbReference type="SMART" id="SM01130">
    <property type="entry name" value="DHDPS"/>
    <property type="match status" value="1"/>
</dbReference>
<dbReference type="InterPro" id="IPR005263">
    <property type="entry name" value="DapA"/>
</dbReference>
<dbReference type="InterPro" id="IPR013785">
    <property type="entry name" value="Aldolase_TIM"/>
</dbReference>
<dbReference type="Proteomes" id="UP000256343">
    <property type="component" value="Unassembled WGS sequence"/>
</dbReference>
<dbReference type="UniPathway" id="UPA00034">
    <property type="reaction ID" value="UER00017"/>
</dbReference>
<dbReference type="GO" id="GO:0019877">
    <property type="term" value="P:diaminopimelate biosynthetic process"/>
    <property type="evidence" value="ECO:0007669"/>
    <property type="project" value="UniProtKB-UniRule"/>
</dbReference>
<feature type="site" description="Part of a proton relay during catalysis" evidence="12">
    <location>
        <position position="121"/>
    </location>
</feature>
<dbReference type="RefSeq" id="WP_114358624.1">
    <property type="nucleotide sequence ID" value="NZ_QRDT01000013.1"/>
</dbReference>
<evidence type="ECO:0000256" key="8">
    <source>
        <dbReference type="ARBA" id="ARBA00023154"/>
    </source>
</evidence>
<reference evidence="16 19" key="2">
    <citation type="submission" date="2018-07" db="EMBL/GenBank/DDBJ databases">
        <title>Genomic Encyclopedia of Archaeal and Bacterial Type Strains, Phase II (KMG-II): from individual species to whole genera.</title>
        <authorList>
            <person name="Goeker M."/>
        </authorList>
    </citation>
    <scope>NUCLEOTIDE SEQUENCE [LARGE SCALE GENOMIC DNA]</scope>
    <source>
        <strain evidence="16 19">JA575</strain>
    </source>
</reference>
<dbReference type="SUPFAM" id="SSF51569">
    <property type="entry name" value="Aldolase"/>
    <property type="match status" value="1"/>
</dbReference>
<dbReference type="PANTHER" id="PTHR12128">
    <property type="entry name" value="DIHYDRODIPICOLINATE SYNTHASE"/>
    <property type="match status" value="1"/>
</dbReference>
<reference evidence="17 18" key="1">
    <citation type="submission" date="2017-08" db="EMBL/GenBank/DDBJ databases">
        <authorList>
            <person name="de Groot N.N."/>
        </authorList>
    </citation>
    <scope>NUCLEOTIDE SEQUENCE [LARGE SCALE GENOMIC DNA]</scope>
    <source>
        <strain evidence="17 18">JA575</strain>
    </source>
</reference>
<keyword evidence="6 12" id="KW-0028">Amino-acid biosynthesis</keyword>
<evidence type="ECO:0000256" key="2">
    <source>
        <dbReference type="ARBA" id="ARBA00005120"/>
    </source>
</evidence>
<proteinExistence type="inferred from homology"/>
<name>A0A336JPK9_9BRAD</name>
<keyword evidence="9 12" id="KW-0456">Lyase</keyword>
<evidence type="ECO:0000313" key="17">
    <source>
        <dbReference type="EMBL" id="SSW91588.1"/>
    </source>
</evidence>
<evidence type="ECO:0000313" key="19">
    <source>
        <dbReference type="Proteomes" id="UP000256343"/>
    </source>
</evidence>
<dbReference type="Gene3D" id="3.20.20.70">
    <property type="entry name" value="Aldolase class I"/>
    <property type="match status" value="1"/>
</dbReference>
<evidence type="ECO:0000256" key="10">
    <source>
        <dbReference type="ARBA" id="ARBA00023270"/>
    </source>
</evidence>
<dbReference type="EMBL" id="QRDT01000013">
    <property type="protein sequence ID" value="RED31916.1"/>
    <property type="molecule type" value="Genomic_DNA"/>
</dbReference>
<dbReference type="GO" id="GO:0005737">
    <property type="term" value="C:cytoplasm"/>
    <property type="evidence" value="ECO:0007669"/>
    <property type="project" value="UniProtKB-SubCell"/>
</dbReference>
<dbReference type="InterPro" id="IPR002220">
    <property type="entry name" value="DapA-like"/>
</dbReference>
<dbReference type="Proteomes" id="UP000252631">
    <property type="component" value="Unassembled WGS sequence"/>
</dbReference>
<feature type="binding site" evidence="12 15">
    <location>
        <position position="56"/>
    </location>
    <ligand>
        <name>pyruvate</name>
        <dbReference type="ChEBI" id="CHEBI:15361"/>
    </ligand>
</feature>
<keyword evidence="8 12" id="KW-0457">Lysine biosynthesis</keyword>
<accession>A0A336JPK9</accession>
<protein>
    <recommendedName>
        <fullName evidence="4 12">4-hydroxy-tetrahydrodipicolinate synthase</fullName>
        <shortName evidence="12">HTPA synthase</shortName>
        <ecNumber evidence="4 12">4.3.3.7</ecNumber>
    </recommendedName>
</protein>
<dbReference type="OrthoDB" id="9782828at2"/>
<dbReference type="GO" id="GO:0009089">
    <property type="term" value="P:lysine biosynthetic process via diaminopimelate"/>
    <property type="evidence" value="ECO:0007669"/>
    <property type="project" value="UniProtKB-UniRule"/>
</dbReference>
<evidence type="ECO:0000256" key="14">
    <source>
        <dbReference type="PIRSR" id="PIRSR001365-1"/>
    </source>
</evidence>
<dbReference type="EMBL" id="UFQQ01000013">
    <property type="protein sequence ID" value="SSW91588.1"/>
    <property type="molecule type" value="Genomic_DNA"/>
</dbReference>
<dbReference type="PANTHER" id="PTHR12128:SF66">
    <property type="entry name" value="4-HYDROXY-2-OXOGLUTARATE ALDOLASE, MITOCHONDRIAL"/>
    <property type="match status" value="1"/>
</dbReference>
<keyword evidence="19" id="KW-1185">Reference proteome</keyword>
<evidence type="ECO:0000256" key="7">
    <source>
        <dbReference type="ARBA" id="ARBA00022915"/>
    </source>
</evidence>
<comment type="caution">
    <text evidence="12">Was originally thought to be a dihydrodipicolinate synthase (DHDPS), catalyzing the condensation of (S)-aspartate-beta-semialdehyde [(S)-ASA] and pyruvate to dihydrodipicolinate (DHDP). However, it was shown in E.coli that the product of the enzymatic reaction is not dihydrodipicolinate but in fact (4S)-4-hydroxy-2,3,4,5-tetrahydro-(2S)-dipicolinic acid (HTPA), and that the consecutive dehydration reaction leading to DHDP is not spontaneous but catalyzed by DapB.</text>
</comment>
<dbReference type="PROSITE" id="PS00666">
    <property type="entry name" value="DHDPS_2"/>
    <property type="match status" value="1"/>
</dbReference>
<evidence type="ECO:0000256" key="6">
    <source>
        <dbReference type="ARBA" id="ARBA00022605"/>
    </source>
</evidence>